<organism evidence="1 2">
    <name type="scientific">Rhodofomes roseus</name>
    <dbReference type="NCBI Taxonomy" id="34475"/>
    <lineage>
        <taxon>Eukaryota</taxon>
        <taxon>Fungi</taxon>
        <taxon>Dikarya</taxon>
        <taxon>Basidiomycota</taxon>
        <taxon>Agaricomycotina</taxon>
        <taxon>Agaricomycetes</taxon>
        <taxon>Polyporales</taxon>
        <taxon>Rhodofomes</taxon>
    </lineage>
</organism>
<accession>A0A4Y9Y901</accession>
<evidence type="ECO:0000313" key="2">
    <source>
        <dbReference type="Proteomes" id="UP000298390"/>
    </source>
</evidence>
<dbReference type="EMBL" id="SEKV01000326">
    <property type="protein sequence ID" value="TFY59004.1"/>
    <property type="molecule type" value="Genomic_DNA"/>
</dbReference>
<gene>
    <name evidence="1" type="ORF">EVJ58_g6050</name>
</gene>
<evidence type="ECO:0000313" key="1">
    <source>
        <dbReference type="EMBL" id="TFY59004.1"/>
    </source>
</evidence>
<dbReference type="Proteomes" id="UP000298390">
    <property type="component" value="Unassembled WGS sequence"/>
</dbReference>
<name>A0A4Y9Y901_9APHY</name>
<feature type="non-terminal residue" evidence="1">
    <location>
        <position position="117"/>
    </location>
</feature>
<dbReference type="AlphaFoldDB" id="A0A4Y9Y901"/>
<sequence>MDSDEFIGDVSALYNDTVDLQDDGEIHYGPLVLTVAPKANTLLADHLFSPSLLLAERIERGLIPLEAQTVVELGAGCALPSLLASTLARPPSLVVPTDYLDAPILVNLTRNLERNAS</sequence>
<proteinExistence type="predicted"/>
<comment type="caution">
    <text evidence="1">The sequence shown here is derived from an EMBL/GenBank/DDBJ whole genome shotgun (WGS) entry which is preliminary data.</text>
</comment>
<reference evidence="1 2" key="1">
    <citation type="submission" date="2019-01" db="EMBL/GenBank/DDBJ databases">
        <title>Genome sequencing of the rare red list fungi Fomitopsis rosea.</title>
        <authorList>
            <person name="Buettner E."/>
            <person name="Kellner H."/>
        </authorList>
    </citation>
    <scope>NUCLEOTIDE SEQUENCE [LARGE SCALE GENOMIC DNA]</scope>
    <source>
        <strain evidence="1 2">DSM 105464</strain>
    </source>
</reference>
<protein>
    <submittedName>
        <fullName evidence="1">Uncharacterized protein</fullName>
    </submittedName>
</protein>
<dbReference type="InterPro" id="IPR029063">
    <property type="entry name" value="SAM-dependent_MTases_sf"/>
</dbReference>
<dbReference type="Gene3D" id="3.40.50.150">
    <property type="entry name" value="Vaccinia Virus protein VP39"/>
    <property type="match status" value="1"/>
</dbReference>